<feature type="domain" description="DeoxyPurine in DNA protein A" evidence="1">
    <location>
        <begin position="65"/>
        <end position="242"/>
    </location>
</feature>
<evidence type="ECO:0000313" key="2">
    <source>
        <dbReference type="EMBL" id="MDP9897390.1"/>
    </source>
</evidence>
<comment type="caution">
    <text evidence="2">The sequence shown here is derived from an EMBL/GenBank/DDBJ whole genome shotgun (WGS) entry which is preliminary data.</text>
</comment>
<evidence type="ECO:0000259" key="1">
    <source>
        <dbReference type="Pfam" id="PF23859"/>
    </source>
</evidence>
<dbReference type="Proteomes" id="UP001242045">
    <property type="component" value="Unassembled WGS sequence"/>
</dbReference>
<name>A0AAW8D859_9BURK</name>
<dbReference type="InterPro" id="IPR036511">
    <property type="entry name" value="TGT-like_sf"/>
</dbReference>
<dbReference type="SUPFAM" id="SSF51713">
    <property type="entry name" value="tRNA-guanine transglycosylase"/>
    <property type="match status" value="1"/>
</dbReference>
<dbReference type="Gene3D" id="3.20.20.105">
    <property type="entry name" value="Queuine tRNA-ribosyltransferase-like"/>
    <property type="match status" value="1"/>
</dbReference>
<dbReference type="EMBL" id="JAUSRD010000027">
    <property type="protein sequence ID" value="MDP9897390.1"/>
    <property type="molecule type" value="Genomic_DNA"/>
</dbReference>
<gene>
    <name evidence="2" type="ORF">J2W31_006534</name>
</gene>
<proteinExistence type="predicted"/>
<dbReference type="AlphaFoldDB" id="A0AAW8D859"/>
<dbReference type="InterPro" id="IPR055645">
    <property type="entry name" value="DpdA"/>
</dbReference>
<dbReference type="GO" id="GO:0006400">
    <property type="term" value="P:tRNA modification"/>
    <property type="evidence" value="ECO:0007669"/>
    <property type="project" value="InterPro"/>
</dbReference>
<accession>A0AAW8D859</accession>
<dbReference type="RefSeq" id="WP_307687324.1">
    <property type="nucleotide sequence ID" value="NZ_JAUSRD010000027.1"/>
</dbReference>
<evidence type="ECO:0000313" key="3">
    <source>
        <dbReference type="Proteomes" id="UP001242045"/>
    </source>
</evidence>
<organism evidence="2 3">
    <name type="scientific">Variovorax boronicumulans</name>
    <dbReference type="NCBI Taxonomy" id="436515"/>
    <lineage>
        <taxon>Bacteria</taxon>
        <taxon>Pseudomonadati</taxon>
        <taxon>Pseudomonadota</taxon>
        <taxon>Betaproteobacteria</taxon>
        <taxon>Burkholderiales</taxon>
        <taxon>Comamonadaceae</taxon>
        <taxon>Variovorax</taxon>
    </lineage>
</organism>
<dbReference type="Pfam" id="PF23859">
    <property type="entry name" value="DpdA"/>
    <property type="match status" value="1"/>
</dbReference>
<sequence length="363" mass="39705">MPKPTSVQVRVGVPLPGGQLVAAARERGYPVLFSANAFARTYLRGHEREGFFKGFSLPDAAQFAGLDAALDSAGFVAAVRYGDYRWTVDDYLDLVQAHPWAWWASMDYCVEPQIATDRPLRLLRMAATANMLGRCRAEARNRGVKAPMPVIQGWTPAEYITCAKWLPLTEWPELVGIGSVCRREVHGPDGILAILAALDAYLPTHCKVHLFGVKSTALAQLAHHPRVASVDSMAWDVQARAERRTGRDMQFRIGHMERWAEKQQKIASRPAHGAGVQTLLFDPVDFGGLTDVESKVLEALAMQFAELVMSGDIEYRDAVGYALVDGVKAIGIVRSLGLGEDGLAELEEIIFGLADAVCESCAL</sequence>
<reference evidence="2" key="1">
    <citation type="submission" date="2023-07" db="EMBL/GenBank/DDBJ databases">
        <title>Sorghum-associated microbial communities from plants grown in Nebraska, USA.</title>
        <authorList>
            <person name="Schachtman D."/>
        </authorList>
    </citation>
    <scope>NUCLEOTIDE SEQUENCE</scope>
    <source>
        <strain evidence="2">DS3754</strain>
    </source>
</reference>
<protein>
    <recommendedName>
        <fullName evidence="1">DeoxyPurine in DNA protein A domain-containing protein</fullName>
    </recommendedName>
</protein>